<evidence type="ECO:0000256" key="1">
    <source>
        <dbReference type="ARBA" id="ARBA00022679"/>
    </source>
</evidence>
<dbReference type="SUPFAM" id="SSF53098">
    <property type="entry name" value="Ribonuclease H-like"/>
    <property type="match status" value="1"/>
</dbReference>
<dbReference type="PANTHER" id="PTHR37984:SF5">
    <property type="entry name" value="PROTEIN NYNRIN-LIKE"/>
    <property type="match status" value="1"/>
</dbReference>
<keyword evidence="6" id="KW-0695">RNA-directed DNA polymerase</keyword>
<keyword evidence="5" id="KW-0378">Hydrolase</keyword>
<evidence type="ECO:0000256" key="4">
    <source>
        <dbReference type="ARBA" id="ARBA00022759"/>
    </source>
</evidence>
<evidence type="ECO:0000256" key="7">
    <source>
        <dbReference type="SAM" id="MobiDB-lite"/>
    </source>
</evidence>
<evidence type="ECO:0000313" key="10">
    <source>
        <dbReference type="Proteomes" id="UP000765509"/>
    </source>
</evidence>
<gene>
    <name evidence="9" type="ORF">O181_005552</name>
</gene>
<organism evidence="9 10">
    <name type="scientific">Austropuccinia psidii MF-1</name>
    <dbReference type="NCBI Taxonomy" id="1389203"/>
    <lineage>
        <taxon>Eukaryota</taxon>
        <taxon>Fungi</taxon>
        <taxon>Dikarya</taxon>
        <taxon>Basidiomycota</taxon>
        <taxon>Pucciniomycotina</taxon>
        <taxon>Pucciniomycetes</taxon>
        <taxon>Pucciniales</taxon>
        <taxon>Sphaerophragmiaceae</taxon>
        <taxon>Austropuccinia</taxon>
    </lineage>
</organism>
<evidence type="ECO:0000256" key="5">
    <source>
        <dbReference type="ARBA" id="ARBA00022801"/>
    </source>
</evidence>
<keyword evidence="4" id="KW-0255">Endonuclease</keyword>
<comment type="caution">
    <text evidence="9">The sequence shown here is derived from an EMBL/GenBank/DDBJ whole genome shotgun (WGS) entry which is preliminary data.</text>
</comment>
<dbReference type="GO" id="GO:0003676">
    <property type="term" value="F:nucleic acid binding"/>
    <property type="evidence" value="ECO:0007669"/>
    <property type="project" value="InterPro"/>
</dbReference>
<accession>A0A9Q3GGS4</accession>
<dbReference type="AlphaFoldDB" id="A0A9Q3GGS4"/>
<keyword evidence="10" id="KW-1185">Reference proteome</keyword>
<dbReference type="InterPro" id="IPR036397">
    <property type="entry name" value="RNaseH_sf"/>
</dbReference>
<dbReference type="GO" id="GO:0003964">
    <property type="term" value="F:RNA-directed DNA polymerase activity"/>
    <property type="evidence" value="ECO:0007669"/>
    <property type="project" value="UniProtKB-KW"/>
</dbReference>
<dbReference type="GO" id="GO:0004519">
    <property type="term" value="F:endonuclease activity"/>
    <property type="evidence" value="ECO:0007669"/>
    <property type="project" value="UniProtKB-KW"/>
</dbReference>
<keyword evidence="2" id="KW-0548">Nucleotidyltransferase</keyword>
<dbReference type="EMBL" id="AVOT02001141">
    <property type="protein sequence ID" value="MBW0465837.1"/>
    <property type="molecule type" value="Genomic_DNA"/>
</dbReference>
<evidence type="ECO:0000256" key="6">
    <source>
        <dbReference type="ARBA" id="ARBA00022918"/>
    </source>
</evidence>
<dbReference type="Proteomes" id="UP000765509">
    <property type="component" value="Unassembled WGS sequence"/>
</dbReference>
<name>A0A9Q3GGS4_9BASI</name>
<dbReference type="InterPro" id="IPR041373">
    <property type="entry name" value="RT_RNaseH"/>
</dbReference>
<dbReference type="SUPFAM" id="SSF56672">
    <property type="entry name" value="DNA/RNA polymerases"/>
    <property type="match status" value="1"/>
</dbReference>
<evidence type="ECO:0000259" key="8">
    <source>
        <dbReference type="Pfam" id="PF17917"/>
    </source>
</evidence>
<protein>
    <recommendedName>
        <fullName evidence="8">Reverse transcriptase RNase H-like domain-containing protein</fullName>
    </recommendedName>
</protein>
<evidence type="ECO:0000313" key="9">
    <source>
        <dbReference type="EMBL" id="MBW0465837.1"/>
    </source>
</evidence>
<keyword evidence="3" id="KW-0540">Nuclease</keyword>
<evidence type="ECO:0000256" key="3">
    <source>
        <dbReference type="ARBA" id="ARBA00022722"/>
    </source>
</evidence>
<dbReference type="Gene3D" id="3.30.420.10">
    <property type="entry name" value="Ribonuclease H-like superfamily/Ribonuclease H"/>
    <property type="match status" value="1"/>
</dbReference>
<feature type="region of interest" description="Disordered" evidence="7">
    <location>
        <begin position="290"/>
        <end position="311"/>
    </location>
</feature>
<dbReference type="InterPro" id="IPR050951">
    <property type="entry name" value="Retrovirus_Pol_polyprotein"/>
</dbReference>
<dbReference type="CDD" id="cd09274">
    <property type="entry name" value="RNase_HI_RT_Ty3"/>
    <property type="match status" value="1"/>
</dbReference>
<evidence type="ECO:0000256" key="2">
    <source>
        <dbReference type="ARBA" id="ARBA00022695"/>
    </source>
</evidence>
<keyword evidence="1" id="KW-0808">Transferase</keyword>
<dbReference type="PANTHER" id="PTHR37984">
    <property type="entry name" value="PROTEIN CBG26694"/>
    <property type="match status" value="1"/>
</dbReference>
<feature type="domain" description="Reverse transcriptase RNase H-like" evidence="8">
    <location>
        <begin position="7"/>
        <end position="110"/>
    </location>
</feature>
<dbReference type="InterPro" id="IPR012337">
    <property type="entry name" value="RNaseH-like_sf"/>
</dbReference>
<sequence>MPDWNIHFKFYIDACGDGSGAALHQVQIIDDIPTEGPVFYISREIKPTEARYGASQMECLCLVWALDKLHYYLDGSVFKVITNCNAMKSLLNMKPPNRNMLRWKIAIQEYRSYMTIVHKFGNIHKNADGLAKRTIQTLKDMIRRFCAYGLEFKDSDGFTHDWCTLIHALELAYKTSVHSSTGQTPAMLEKGWTPRLPAGMLRRDLIDIHPPASSFKMMLDKVKNYEKQSMNDTLTMESRSGTRVTKYQTFNLTWKRCSSSRLGGELENKHPTFPVSLIKPYQPVEKELFPSRNPTPLNVPPVEQNEDKKTKKVIKKRNLGVKIKENILSDIEIQYMKMNCWQNQEYLTQINSQEDLEMKDTTILNMSINVL</sequence>
<dbReference type="InterPro" id="IPR043502">
    <property type="entry name" value="DNA/RNA_pol_sf"/>
</dbReference>
<reference evidence="9" key="1">
    <citation type="submission" date="2021-03" db="EMBL/GenBank/DDBJ databases">
        <title>Draft genome sequence of rust myrtle Austropuccinia psidii MF-1, a brazilian biotype.</title>
        <authorList>
            <person name="Quecine M.C."/>
            <person name="Pachon D.M.R."/>
            <person name="Bonatelli M.L."/>
            <person name="Correr F.H."/>
            <person name="Franceschini L.M."/>
            <person name="Leite T.F."/>
            <person name="Margarido G.R.A."/>
            <person name="Almeida C.A."/>
            <person name="Ferrarezi J.A."/>
            <person name="Labate C.A."/>
        </authorList>
    </citation>
    <scope>NUCLEOTIDE SEQUENCE</scope>
    <source>
        <strain evidence="9">MF-1</strain>
    </source>
</reference>
<dbReference type="Pfam" id="PF17917">
    <property type="entry name" value="RT_RNaseH"/>
    <property type="match status" value="1"/>
</dbReference>
<proteinExistence type="predicted"/>
<dbReference type="GO" id="GO:0016787">
    <property type="term" value="F:hydrolase activity"/>
    <property type="evidence" value="ECO:0007669"/>
    <property type="project" value="UniProtKB-KW"/>
</dbReference>